<dbReference type="OrthoDB" id="1899781at2759"/>
<dbReference type="InterPro" id="IPR013766">
    <property type="entry name" value="Thioredoxin_domain"/>
</dbReference>
<dbReference type="InterPro" id="IPR036249">
    <property type="entry name" value="Thioredoxin-like_sf"/>
</dbReference>
<dbReference type="PANTHER" id="PTHR14684:SF2">
    <property type="entry name" value="THIOREDOXIN DOMAIN-CONTAINING PROTEIN 15"/>
    <property type="match status" value="1"/>
</dbReference>
<dbReference type="EMBL" id="SEYY01001121">
    <property type="protein sequence ID" value="KAB7505748.1"/>
    <property type="molecule type" value="Genomic_DNA"/>
</dbReference>
<keyword evidence="1" id="KW-1133">Transmembrane helix</keyword>
<evidence type="ECO:0000313" key="3">
    <source>
        <dbReference type="EMBL" id="KAB7505748.1"/>
    </source>
</evidence>
<dbReference type="GO" id="GO:0060271">
    <property type="term" value="P:cilium assembly"/>
    <property type="evidence" value="ECO:0007669"/>
    <property type="project" value="TreeGrafter"/>
</dbReference>
<dbReference type="Proteomes" id="UP000326759">
    <property type="component" value="Unassembled WGS sequence"/>
</dbReference>
<protein>
    <submittedName>
        <fullName evidence="3">Thioredoxin domain-containing protein 15</fullName>
    </submittedName>
</protein>
<feature type="domain" description="Thioredoxin" evidence="2">
    <location>
        <begin position="156"/>
        <end position="229"/>
    </location>
</feature>
<feature type="transmembrane region" description="Helical" evidence="1">
    <location>
        <begin position="271"/>
        <end position="289"/>
    </location>
</feature>
<accession>A0A5N5TI04</accession>
<gene>
    <name evidence="3" type="primary">txndc15</name>
    <name evidence="3" type="ORF">Anas_02001</name>
</gene>
<keyword evidence="1" id="KW-0812">Transmembrane</keyword>
<dbReference type="AlphaFoldDB" id="A0A5N5TI04"/>
<dbReference type="GO" id="GO:0005929">
    <property type="term" value="C:cilium"/>
    <property type="evidence" value="ECO:0007669"/>
    <property type="project" value="TreeGrafter"/>
</dbReference>
<keyword evidence="4" id="KW-1185">Reference proteome</keyword>
<organism evidence="3 4">
    <name type="scientific">Armadillidium nasatum</name>
    <dbReference type="NCBI Taxonomy" id="96803"/>
    <lineage>
        <taxon>Eukaryota</taxon>
        <taxon>Metazoa</taxon>
        <taxon>Ecdysozoa</taxon>
        <taxon>Arthropoda</taxon>
        <taxon>Crustacea</taxon>
        <taxon>Multicrustacea</taxon>
        <taxon>Malacostraca</taxon>
        <taxon>Eumalacostraca</taxon>
        <taxon>Peracarida</taxon>
        <taxon>Isopoda</taxon>
        <taxon>Oniscidea</taxon>
        <taxon>Crinocheta</taxon>
        <taxon>Armadillidiidae</taxon>
        <taxon>Armadillidium</taxon>
    </lineage>
</organism>
<evidence type="ECO:0000313" key="4">
    <source>
        <dbReference type="Proteomes" id="UP000326759"/>
    </source>
</evidence>
<evidence type="ECO:0000259" key="2">
    <source>
        <dbReference type="Pfam" id="PF00085"/>
    </source>
</evidence>
<name>A0A5N5TI04_9CRUS</name>
<proteinExistence type="predicted"/>
<dbReference type="InterPro" id="IPR042418">
    <property type="entry name" value="TXNDC15"/>
</dbReference>
<reference evidence="3 4" key="1">
    <citation type="journal article" date="2019" name="PLoS Biol.">
        <title>Sex chromosomes control vertical transmission of feminizing Wolbachia symbionts in an isopod.</title>
        <authorList>
            <person name="Becking T."/>
            <person name="Chebbi M.A."/>
            <person name="Giraud I."/>
            <person name="Moumen B."/>
            <person name="Laverre T."/>
            <person name="Caubet Y."/>
            <person name="Peccoud J."/>
            <person name="Gilbert C."/>
            <person name="Cordaux R."/>
        </authorList>
    </citation>
    <scope>NUCLEOTIDE SEQUENCE [LARGE SCALE GENOMIC DNA]</scope>
    <source>
        <strain evidence="3">ANa2</strain>
        <tissue evidence="3">Whole body excluding digestive tract and cuticle</tissue>
    </source>
</reference>
<sequence length="316" mass="35985">MNLIYFQNKNTSENHSNNEHILQISEKIQDDQDFVREHEIISSNNKIDSPKPLKSRRIHFKEYLTAYIRNENITQLFLSEKSIFSSHVNSSYGLVEASNLTWVNGTKSSNNTLSKKATCLEIERDEPVSDVEIVNSTTLLKLLQSNPNVTTRSTPSECYLVYFFSPYCPFSAQGSAYVNALARSVPSIPVYGLNSVEHHSLNARYSIMGTPSLVLFHNGHTVGRYNASEFSTFHLESFIHHFTNQKIYSINVTSKDFKSNLPSEALKTSCISLFIAWAFLILCGSYVFLKSEFYAKITEAVLNNWREAEAQHEHDD</sequence>
<dbReference type="Pfam" id="PF00085">
    <property type="entry name" value="Thioredoxin"/>
    <property type="match status" value="1"/>
</dbReference>
<keyword evidence="1" id="KW-0472">Membrane</keyword>
<dbReference type="PANTHER" id="PTHR14684">
    <property type="entry name" value="THIOREDOXIN DOMAIN-CONTAINING PROTEIN 15"/>
    <property type="match status" value="1"/>
</dbReference>
<evidence type="ECO:0000256" key="1">
    <source>
        <dbReference type="SAM" id="Phobius"/>
    </source>
</evidence>
<comment type="caution">
    <text evidence="3">The sequence shown here is derived from an EMBL/GenBank/DDBJ whole genome shotgun (WGS) entry which is preliminary data.</text>
</comment>
<dbReference type="SUPFAM" id="SSF52833">
    <property type="entry name" value="Thioredoxin-like"/>
    <property type="match status" value="1"/>
</dbReference>
<dbReference type="Gene3D" id="3.40.30.10">
    <property type="entry name" value="Glutaredoxin"/>
    <property type="match status" value="1"/>
</dbReference>